<feature type="transmembrane region" description="Helical" evidence="8">
    <location>
        <begin position="356"/>
        <end position="374"/>
    </location>
</feature>
<reference evidence="10 11" key="1">
    <citation type="journal article" date="2016" name="Environ. Microbiol.">
        <title>Genomic resolution of a cold subsurface aquifer community provides metabolic insights for novel microbes adapted to high CO concentrations.</title>
        <authorList>
            <person name="Probst A.J."/>
            <person name="Castelle C.J."/>
            <person name="Singh A."/>
            <person name="Brown C.T."/>
            <person name="Anantharaman K."/>
            <person name="Sharon I."/>
            <person name="Hug L.A."/>
            <person name="Burstein D."/>
            <person name="Emerson J.B."/>
            <person name="Thomas B.C."/>
            <person name="Banfield J.F."/>
        </authorList>
    </citation>
    <scope>NUCLEOTIDE SEQUENCE [LARGE SCALE GENOMIC DNA]</scope>
    <source>
        <strain evidence="10">CG2_30_33_16</strain>
    </source>
</reference>
<keyword evidence="6 8" id="KW-1133">Transmembrane helix</keyword>
<dbReference type="Pfam" id="PF13231">
    <property type="entry name" value="PMT_2"/>
    <property type="match status" value="1"/>
</dbReference>
<evidence type="ECO:0000256" key="2">
    <source>
        <dbReference type="ARBA" id="ARBA00022475"/>
    </source>
</evidence>
<organism evidence="10 11">
    <name type="scientific">Candidatus Roizmanbacteria bacterium CG2_30_33_16</name>
    <dbReference type="NCBI Taxonomy" id="1805340"/>
    <lineage>
        <taxon>Bacteria</taxon>
        <taxon>Candidatus Roizmaniibacteriota</taxon>
    </lineage>
</organism>
<feature type="transmembrane region" description="Helical" evidence="8">
    <location>
        <begin position="69"/>
        <end position="87"/>
    </location>
</feature>
<feature type="transmembrane region" description="Helical" evidence="8">
    <location>
        <begin position="406"/>
        <end position="427"/>
    </location>
</feature>
<keyword evidence="7 8" id="KW-0472">Membrane</keyword>
<feature type="transmembrane region" description="Helical" evidence="8">
    <location>
        <begin position="383"/>
        <end position="400"/>
    </location>
</feature>
<evidence type="ECO:0000259" key="9">
    <source>
        <dbReference type="Pfam" id="PF13231"/>
    </source>
</evidence>
<keyword evidence="2" id="KW-1003">Cell membrane</keyword>
<evidence type="ECO:0000256" key="6">
    <source>
        <dbReference type="ARBA" id="ARBA00022989"/>
    </source>
</evidence>
<keyword evidence="5 8" id="KW-0812">Transmembrane</keyword>
<evidence type="ECO:0000256" key="7">
    <source>
        <dbReference type="ARBA" id="ARBA00023136"/>
    </source>
</evidence>
<evidence type="ECO:0000313" key="11">
    <source>
        <dbReference type="Proteomes" id="UP000183758"/>
    </source>
</evidence>
<dbReference type="EMBL" id="MNZM01000014">
    <property type="protein sequence ID" value="OIP86425.1"/>
    <property type="molecule type" value="Genomic_DNA"/>
</dbReference>
<evidence type="ECO:0000256" key="3">
    <source>
        <dbReference type="ARBA" id="ARBA00022676"/>
    </source>
</evidence>
<dbReference type="GO" id="GO:0009103">
    <property type="term" value="P:lipopolysaccharide biosynthetic process"/>
    <property type="evidence" value="ECO:0007669"/>
    <property type="project" value="UniProtKB-ARBA"/>
</dbReference>
<feature type="transmembrane region" description="Helical" evidence="8">
    <location>
        <begin position="12"/>
        <end position="30"/>
    </location>
</feature>
<evidence type="ECO:0000313" key="10">
    <source>
        <dbReference type="EMBL" id="OIP86425.1"/>
    </source>
</evidence>
<dbReference type="InterPro" id="IPR038731">
    <property type="entry name" value="RgtA/B/C-like"/>
</dbReference>
<dbReference type="PANTHER" id="PTHR33908">
    <property type="entry name" value="MANNOSYLTRANSFERASE YKCB-RELATED"/>
    <property type="match status" value="1"/>
</dbReference>
<evidence type="ECO:0000256" key="8">
    <source>
        <dbReference type="SAM" id="Phobius"/>
    </source>
</evidence>
<keyword evidence="4" id="KW-0808">Transferase</keyword>
<proteinExistence type="predicted"/>
<sequence>MTFIYATMKNTIFQLVILIGLSIFITFYQFNHVPKNLNFDEVEFTKLSLSLQGKPYVPYSKLATGHSTLYFYVLLGSFKLFGINNFALRFPSALFGILNVIIIYLIFHIIFKTKSNFKNNVIASPLSGRGNLVNIRRLIGNGIATLTRLSGFARDDKAFILAFIFLSLRWYFNFSRFAFEATFLLFLELCSLFFLLKVKCHFGERSDSRIKHSRFWSSSPRCRPWRTLPLAGSFGEAGQSDVFFLLLSGLFAGLAFNSYTPGRIFFLVPLFYLFITKNKTKILPFLISFIILTMPLSFYLIRNPDIRVNQQSFLTNNSVSITNKFSYLGQNIVKTALMFNVRGDVNGRHNYPLKSALNPLIGILFLVGLIVGIHQRQNKTNQLFLIYFIISLIPTLLTYPHENPHMLRTFTVIPSIVYFIVLGLQWLTKFIPNQYRKISIYIVFMLLILSAIYEIRTYFYYQNQVFKQAFEIKKDISQVIEKDSL</sequence>
<accession>A0A1J5HMR8</accession>
<evidence type="ECO:0000256" key="5">
    <source>
        <dbReference type="ARBA" id="ARBA00022692"/>
    </source>
</evidence>
<dbReference type="InterPro" id="IPR050297">
    <property type="entry name" value="LipidA_mod_glycosyltrf_83"/>
</dbReference>
<dbReference type="Proteomes" id="UP000183758">
    <property type="component" value="Unassembled WGS sequence"/>
</dbReference>
<feature type="transmembrane region" description="Helical" evidence="8">
    <location>
        <begin position="439"/>
        <end position="461"/>
    </location>
</feature>
<dbReference type="PANTHER" id="PTHR33908:SF11">
    <property type="entry name" value="MEMBRANE PROTEIN"/>
    <property type="match status" value="1"/>
</dbReference>
<dbReference type="AlphaFoldDB" id="A0A1J5HMR8"/>
<comment type="caution">
    <text evidence="10">The sequence shown here is derived from an EMBL/GenBank/DDBJ whole genome shotgun (WGS) entry which is preliminary data.</text>
</comment>
<name>A0A1J5HMR8_9BACT</name>
<feature type="transmembrane region" description="Helical" evidence="8">
    <location>
        <begin position="177"/>
        <end position="196"/>
    </location>
</feature>
<evidence type="ECO:0000256" key="4">
    <source>
        <dbReference type="ARBA" id="ARBA00022679"/>
    </source>
</evidence>
<gene>
    <name evidence="10" type="ORF">AUK04_00600</name>
</gene>
<feature type="domain" description="Glycosyltransferase RgtA/B/C/D-like" evidence="9">
    <location>
        <begin position="66"/>
        <end position="114"/>
    </location>
</feature>
<dbReference type="GO" id="GO:0016763">
    <property type="term" value="F:pentosyltransferase activity"/>
    <property type="evidence" value="ECO:0007669"/>
    <property type="project" value="TreeGrafter"/>
</dbReference>
<dbReference type="GO" id="GO:0005886">
    <property type="term" value="C:plasma membrane"/>
    <property type="evidence" value="ECO:0007669"/>
    <property type="project" value="UniProtKB-SubCell"/>
</dbReference>
<keyword evidence="3" id="KW-0328">Glycosyltransferase</keyword>
<comment type="subcellular location">
    <subcellularLocation>
        <location evidence="1">Cell membrane</location>
        <topology evidence="1">Multi-pass membrane protein</topology>
    </subcellularLocation>
</comment>
<evidence type="ECO:0000256" key="1">
    <source>
        <dbReference type="ARBA" id="ARBA00004651"/>
    </source>
</evidence>
<feature type="transmembrane region" description="Helical" evidence="8">
    <location>
        <begin position="242"/>
        <end position="275"/>
    </location>
</feature>
<feature type="transmembrane region" description="Helical" evidence="8">
    <location>
        <begin position="282"/>
        <end position="301"/>
    </location>
</feature>
<protein>
    <recommendedName>
        <fullName evidence="9">Glycosyltransferase RgtA/B/C/D-like domain-containing protein</fullName>
    </recommendedName>
</protein>
<feature type="transmembrane region" description="Helical" evidence="8">
    <location>
        <begin position="93"/>
        <end position="111"/>
    </location>
</feature>